<dbReference type="InterPro" id="IPR010621">
    <property type="entry name" value="DUF1214"/>
</dbReference>
<reference evidence="5" key="1">
    <citation type="submission" date="2008-03" db="EMBL/GenBank/DDBJ databases">
        <title>Complete sequence of chromosome of Beijerinckia indica subsp. indica ATCC 9039.</title>
        <authorList>
            <consortium name="US DOE Joint Genome Institute"/>
            <person name="Copeland A."/>
            <person name="Lucas S."/>
            <person name="Lapidus A."/>
            <person name="Glavina del Rio T."/>
            <person name="Dalin E."/>
            <person name="Tice H."/>
            <person name="Bruce D."/>
            <person name="Goodwin L."/>
            <person name="Pitluck S."/>
            <person name="LaButti K."/>
            <person name="Schmutz J."/>
            <person name="Larimer F."/>
            <person name="Land M."/>
            <person name="Hauser L."/>
            <person name="Kyrpides N."/>
            <person name="Mikhailova N."/>
            <person name="Dunfield P.F."/>
            <person name="Dedysh S.N."/>
            <person name="Liesack W."/>
            <person name="Saw J.H."/>
            <person name="Alam M."/>
            <person name="Chen Y."/>
            <person name="Murrell J.C."/>
            <person name="Richardson P."/>
        </authorList>
    </citation>
    <scope>NUCLEOTIDE SEQUENCE [LARGE SCALE GENOMIC DNA]</scope>
    <source>
        <strain evidence="5">ATCC 9039 / DSM 1715 / NCIMB 8712</strain>
    </source>
</reference>
<dbReference type="InterPro" id="IPR037049">
    <property type="entry name" value="DUF1214_C_sf"/>
</dbReference>
<dbReference type="PANTHER" id="PTHR36509">
    <property type="entry name" value="BLL3101 PROTEIN"/>
    <property type="match status" value="1"/>
</dbReference>
<keyword evidence="1" id="KW-0732">Signal</keyword>
<evidence type="ECO:0000259" key="2">
    <source>
        <dbReference type="Pfam" id="PF06742"/>
    </source>
</evidence>
<dbReference type="SUPFAM" id="SSF160935">
    <property type="entry name" value="VPA0735-like"/>
    <property type="match status" value="2"/>
</dbReference>
<evidence type="ECO:0000256" key="1">
    <source>
        <dbReference type="SAM" id="SignalP"/>
    </source>
</evidence>
<reference evidence="4 5" key="2">
    <citation type="journal article" date="2010" name="J. Bacteriol.">
        <title>Complete genome sequence of Beijerinckia indica subsp. indica.</title>
        <authorList>
            <person name="Tamas I."/>
            <person name="Dedysh S.N."/>
            <person name="Liesack W."/>
            <person name="Stott M.B."/>
            <person name="Alam M."/>
            <person name="Murrell J.C."/>
            <person name="Dunfield P.F."/>
        </authorList>
    </citation>
    <scope>NUCLEOTIDE SEQUENCE [LARGE SCALE GENOMIC DNA]</scope>
    <source>
        <strain evidence="5">ATCC 9039 / DSM 1715 / NCIMB 8712</strain>
    </source>
</reference>
<accession>B2IC07</accession>
<dbReference type="Gene3D" id="2.60.40.1610">
    <property type="entry name" value="Domain of unknown function DUF1254"/>
    <property type="match status" value="2"/>
</dbReference>
<dbReference type="Pfam" id="PF06863">
    <property type="entry name" value="DUF1254"/>
    <property type="match status" value="2"/>
</dbReference>
<proteinExistence type="predicted"/>
<name>B2IC07_BEII9</name>
<organism evidence="4 5">
    <name type="scientific">Beijerinckia indica subsp. indica (strain ATCC 9039 / DSM 1715 / NCIMB 8712)</name>
    <dbReference type="NCBI Taxonomy" id="395963"/>
    <lineage>
        <taxon>Bacteria</taxon>
        <taxon>Pseudomonadati</taxon>
        <taxon>Pseudomonadota</taxon>
        <taxon>Alphaproteobacteria</taxon>
        <taxon>Hyphomicrobiales</taxon>
        <taxon>Beijerinckiaceae</taxon>
        <taxon>Beijerinckia</taxon>
    </lineage>
</organism>
<feature type="domain" description="DUF1254" evidence="3">
    <location>
        <begin position="73"/>
        <end position="204"/>
    </location>
</feature>
<feature type="chain" id="PRO_5002778893" description="DUF1254 domain-containing protein" evidence="1">
    <location>
        <begin position="28"/>
        <end position="798"/>
    </location>
</feature>
<feature type="signal peptide" evidence="1">
    <location>
        <begin position="1"/>
        <end position="27"/>
    </location>
</feature>
<feature type="domain" description="DUF1254" evidence="3">
    <location>
        <begin position="512"/>
        <end position="567"/>
    </location>
</feature>
<protein>
    <recommendedName>
        <fullName evidence="6">DUF1254 domain-containing protein</fullName>
    </recommendedName>
</protein>
<dbReference type="EMBL" id="CP001016">
    <property type="protein sequence ID" value="ACB95262.1"/>
    <property type="molecule type" value="Genomic_DNA"/>
</dbReference>
<dbReference type="eggNOG" id="COG5361">
    <property type="taxonomic scope" value="Bacteria"/>
</dbReference>
<dbReference type="Gene3D" id="2.60.120.600">
    <property type="entry name" value="Domain of unknown function DUF1214, C-terminal domain"/>
    <property type="match status" value="2"/>
</dbReference>
<keyword evidence="5" id="KW-1185">Reference proteome</keyword>
<feature type="domain" description="DUF1214" evidence="2">
    <location>
        <begin position="343"/>
        <end position="453"/>
    </location>
</feature>
<dbReference type="InterPro" id="IPR010679">
    <property type="entry name" value="DUF1254"/>
</dbReference>
<dbReference type="PANTHER" id="PTHR36509:SF2">
    <property type="entry name" value="BLL3101 PROTEIN"/>
    <property type="match status" value="1"/>
</dbReference>
<evidence type="ECO:0000313" key="4">
    <source>
        <dbReference type="EMBL" id="ACB95262.1"/>
    </source>
</evidence>
<dbReference type="Proteomes" id="UP000001695">
    <property type="component" value="Chromosome"/>
</dbReference>
<evidence type="ECO:0008006" key="6">
    <source>
        <dbReference type="Google" id="ProtNLM"/>
    </source>
</evidence>
<dbReference type="Pfam" id="PF06742">
    <property type="entry name" value="DUF1214"/>
    <property type="match status" value="2"/>
</dbReference>
<gene>
    <name evidence="4" type="ordered locus">Bind_1631</name>
</gene>
<dbReference type="AlphaFoldDB" id="B2IC07"/>
<evidence type="ECO:0000259" key="3">
    <source>
        <dbReference type="Pfam" id="PF06863"/>
    </source>
</evidence>
<dbReference type="HOGENOM" id="CLU_352208_0_0_5"/>
<dbReference type="InterPro" id="IPR037050">
    <property type="entry name" value="DUF1254_sf"/>
</dbReference>
<dbReference type="STRING" id="395963.Bind_1631"/>
<evidence type="ECO:0000313" key="5">
    <source>
        <dbReference type="Proteomes" id="UP000001695"/>
    </source>
</evidence>
<dbReference type="KEGG" id="bid:Bind_1631"/>
<sequence length="798" mass="88395">MTRARSLVVIIVCLFSLMNMFASSAMAQSLSPDEARAIAKDATIYGFPLVDSYRIQYSYFVDRNNPEFKAPWNTLSNVARVFTPDDKAIQTPNSDTPYSFLGADLRAEPLVISVPAIEKERYYSLQFIDMYTFNFAYVGSRATGNNAGNFLLAGPNWKGETPPGIKAVIRSETEFAFVLYRTQLFNPADIDNVKKIQAGYKVVPLSQFLGKPAPPAPPVVNFIKPLSAEEEKSSPEFFNILDFVLQFCPTHPSETKLMARFAKLGLGAHGTFDSKTLSPDIRKAVNEGMADAWNTFKEFKENQLDTGKKASADSFGTRAFLNGNYLDRMAAAVLGIFGNSKDEAIYPVYFVDDGKKALNGSNHYELRFAPDQLPPVNAFWSLTLYELPSSLLSANPLNRYLINSPMLPDLKRDADGGITLYVQHDSPGKEREANWLPAPNGPFFTVMRLYWPKPAALDGAWKAPPLLRVNDKTQSSPKPRAVNTIPVTVDNFIRAESDTYLAALVKEGGLGKFNHRREPAAIDNQTVIRLNRDTLYSSAVFDLDAGPVTISLPDAGKRFMSMQVINQDHYVPAVVYGAGSYTFDKEKVGTRYALFAIRTLVNPADPKDIDQVHALQDAIKVEQKSLGSFTVPNWDRASQKKVRDALLVLSSTLPDFKKAFGTKDDVDPVRHLIGTASAWGGNPDKDATYLNITPSKNDGATIYRLNVKNVPVDGFWSVSVYNAEGYYQPNPLNAYTLNDITAKKSDDGSITVQFGGCDGKIANCLPIMPGWNYTVRLYRPRAEILNGTWSFPEPQPVP</sequence>
<dbReference type="OrthoDB" id="9777345at2"/>
<feature type="domain" description="DUF1214" evidence="2">
    <location>
        <begin position="697"/>
        <end position="781"/>
    </location>
</feature>